<organism evidence="2 3">
    <name type="scientific">Pedobacter chitinilyticus</name>
    <dbReference type="NCBI Taxonomy" id="2233776"/>
    <lineage>
        <taxon>Bacteria</taxon>
        <taxon>Pseudomonadati</taxon>
        <taxon>Bacteroidota</taxon>
        <taxon>Sphingobacteriia</taxon>
        <taxon>Sphingobacteriales</taxon>
        <taxon>Sphingobacteriaceae</taxon>
        <taxon>Pedobacter</taxon>
    </lineage>
</organism>
<feature type="signal peptide" evidence="1">
    <location>
        <begin position="1"/>
        <end position="19"/>
    </location>
</feature>
<evidence type="ECO:0000256" key="1">
    <source>
        <dbReference type="SAM" id="SignalP"/>
    </source>
</evidence>
<dbReference type="Proteomes" id="UP000284120">
    <property type="component" value="Unassembled WGS sequence"/>
</dbReference>
<dbReference type="OrthoDB" id="1440774at2"/>
<dbReference type="Pfam" id="PF09697">
    <property type="entry name" value="Porph_ging"/>
    <property type="match status" value="1"/>
</dbReference>
<keyword evidence="3" id="KW-1185">Reference proteome</keyword>
<accession>A0A443YM23</accession>
<evidence type="ECO:0000313" key="2">
    <source>
        <dbReference type="EMBL" id="RWU04813.1"/>
    </source>
</evidence>
<sequence>MKSLILLVFSFCTTTLLFAQTSERAVAKAKYSYVHVRDTNNRSNPYQEEMILLIGKNSSRYTSYVKMKQQVEFYQHVNEQIKNNGGTLNGAHIKSNRKGMTVPEDYYFFHAENQLIRSEHLVNTYFITEAIPQIDWKITTDTATLSGVKCQKATALFRGRNWIAWFAPDMPFQSGPWKLHGLPGLILEAYDSKKEVQFLFGGLEVAEKKANVSKEPFIGEMANVDLMENEIKIPNKAIKASKEEFLKLKRAQAEDPVGFAKTQLAGSGMSGLAQMIKQAPGSRPTPAVNIYNNPIELP</sequence>
<protein>
    <submittedName>
        <fullName evidence="2">GLPGLI family protein</fullName>
    </submittedName>
</protein>
<reference evidence="2 3" key="1">
    <citation type="submission" date="2018-06" db="EMBL/GenBank/DDBJ databases">
        <title>Pedobacter endophyticus sp. nov., an endophytic bacterium isolated from a leaf of Triticum aestivum.</title>
        <authorList>
            <person name="Zhang L."/>
        </authorList>
    </citation>
    <scope>NUCLEOTIDE SEQUENCE [LARGE SCALE GENOMIC DNA]</scope>
    <source>
        <strain evidence="2 3">CM134L-2</strain>
    </source>
</reference>
<keyword evidence="1" id="KW-0732">Signal</keyword>
<dbReference type="RefSeq" id="WP_113648561.1">
    <property type="nucleotide sequence ID" value="NZ_QMHN01000006.1"/>
</dbReference>
<gene>
    <name evidence="2" type="ORF">DPV69_16735</name>
</gene>
<dbReference type="EMBL" id="SAYW01000006">
    <property type="protein sequence ID" value="RWU04813.1"/>
    <property type="molecule type" value="Genomic_DNA"/>
</dbReference>
<dbReference type="AlphaFoldDB" id="A0A443YM23"/>
<dbReference type="InterPro" id="IPR005901">
    <property type="entry name" value="GLPGLI"/>
</dbReference>
<comment type="caution">
    <text evidence="2">The sequence shown here is derived from an EMBL/GenBank/DDBJ whole genome shotgun (WGS) entry which is preliminary data.</text>
</comment>
<evidence type="ECO:0000313" key="3">
    <source>
        <dbReference type="Proteomes" id="UP000284120"/>
    </source>
</evidence>
<name>A0A443YM23_9SPHI</name>
<feature type="chain" id="PRO_5019479149" evidence="1">
    <location>
        <begin position="20"/>
        <end position="298"/>
    </location>
</feature>
<proteinExistence type="predicted"/>
<dbReference type="NCBIfam" id="TIGR01200">
    <property type="entry name" value="GLPGLI"/>
    <property type="match status" value="1"/>
</dbReference>